<organism evidence="8 9">
    <name type="scientific">Paramuricea clavata</name>
    <name type="common">Red gorgonian</name>
    <name type="synonym">Violescent sea-whip</name>
    <dbReference type="NCBI Taxonomy" id="317549"/>
    <lineage>
        <taxon>Eukaryota</taxon>
        <taxon>Metazoa</taxon>
        <taxon>Cnidaria</taxon>
        <taxon>Anthozoa</taxon>
        <taxon>Octocorallia</taxon>
        <taxon>Malacalcyonacea</taxon>
        <taxon>Plexauridae</taxon>
        <taxon>Paramuricea</taxon>
    </lineage>
</organism>
<accession>A0A6S7GF36</accession>
<dbReference type="Pfam" id="PF20266">
    <property type="entry name" value="Mab-21_C"/>
    <property type="match status" value="1"/>
</dbReference>
<evidence type="ECO:0000256" key="7">
    <source>
        <dbReference type="ARBA" id="ARBA00022842"/>
    </source>
</evidence>
<comment type="similarity">
    <text evidence="2">Belongs to the mab-21 family.</text>
</comment>
<dbReference type="PANTHER" id="PTHR10656">
    <property type="entry name" value="CELL FATE DETERMINING PROTEIN MAB21-RELATED"/>
    <property type="match status" value="1"/>
</dbReference>
<dbReference type="SMART" id="SM01265">
    <property type="entry name" value="Mab-21"/>
    <property type="match status" value="1"/>
</dbReference>
<protein>
    <submittedName>
        <fullName evidence="8">Uncharacterized protein</fullName>
    </submittedName>
</protein>
<dbReference type="OrthoDB" id="10305248at2759"/>
<dbReference type="InterPro" id="IPR024810">
    <property type="entry name" value="MAB21L/cGLR"/>
</dbReference>
<evidence type="ECO:0000256" key="6">
    <source>
        <dbReference type="ARBA" id="ARBA00022840"/>
    </source>
</evidence>
<evidence type="ECO:0000256" key="3">
    <source>
        <dbReference type="ARBA" id="ARBA00022679"/>
    </source>
</evidence>
<sequence length="353" mass="40772">MELSGLNKALHSLYCKKISVEKEASTRQEIVFNVNVILGKMKECDQEKAVMFKVVTEKVLQGISSQHYEVYVVLKSLEKMVEVVDAVEEGFSRLELANQSLPYDWAGPWYNCLDNEGFLVLPAVHQRMRGLGYEAITELHSHHFLENVRVAEEDLNSSKFRFQFNSKFHGNIVVYIIPAIEIEVRPRCLRTDVPVNLQNILLTASGSWGSKADDPRRSLWHVSLLMIKNEVFAHMDCPGGFRRLVRGVLHLLCEKYVHYPVTHKLVDALFLWNLCAHASEEDWVLDKLAARVLEILENLRRALRNHRVRNYFMPQYNMLADFDGLKLDKAAERVQSLMQKLKENPYSLQLFAT</sequence>
<evidence type="ECO:0000256" key="2">
    <source>
        <dbReference type="ARBA" id="ARBA00008307"/>
    </source>
</evidence>
<reference evidence="8" key="1">
    <citation type="submission" date="2020-04" db="EMBL/GenBank/DDBJ databases">
        <authorList>
            <person name="Alioto T."/>
            <person name="Alioto T."/>
            <person name="Gomez Garrido J."/>
        </authorList>
    </citation>
    <scope>NUCLEOTIDE SEQUENCE</scope>
    <source>
        <strain evidence="8">A484AB</strain>
    </source>
</reference>
<dbReference type="EMBL" id="CACRXK020001557">
    <property type="protein sequence ID" value="CAB3989823.1"/>
    <property type="molecule type" value="Genomic_DNA"/>
</dbReference>
<dbReference type="PANTHER" id="PTHR10656:SF42">
    <property type="entry name" value="CYCLIC GMP-AMP SYNTHASE-LIKE PROTEIN-RELATED"/>
    <property type="match status" value="1"/>
</dbReference>
<keyword evidence="9" id="KW-1185">Reference proteome</keyword>
<evidence type="ECO:0000313" key="8">
    <source>
        <dbReference type="EMBL" id="CAB3989823.1"/>
    </source>
</evidence>
<keyword evidence="6" id="KW-0067">ATP-binding</keyword>
<keyword evidence="4" id="KW-0548">Nucleotidyltransferase</keyword>
<keyword evidence="6" id="KW-0547">Nucleotide-binding</keyword>
<keyword evidence="5" id="KW-0479">Metal-binding</keyword>
<name>A0A6S7GF36_PARCT</name>
<dbReference type="GO" id="GO:0046872">
    <property type="term" value="F:metal ion binding"/>
    <property type="evidence" value="ECO:0007669"/>
    <property type="project" value="UniProtKB-KW"/>
</dbReference>
<evidence type="ECO:0000256" key="1">
    <source>
        <dbReference type="ARBA" id="ARBA00001946"/>
    </source>
</evidence>
<evidence type="ECO:0000313" key="9">
    <source>
        <dbReference type="Proteomes" id="UP001152795"/>
    </source>
</evidence>
<evidence type="ECO:0000256" key="4">
    <source>
        <dbReference type="ARBA" id="ARBA00022695"/>
    </source>
</evidence>
<evidence type="ECO:0000256" key="5">
    <source>
        <dbReference type="ARBA" id="ARBA00022723"/>
    </source>
</evidence>
<gene>
    <name evidence="8" type="ORF">PACLA_8A080013</name>
</gene>
<keyword evidence="3" id="KW-0808">Transferase</keyword>
<comment type="cofactor">
    <cofactor evidence="1">
        <name>Mg(2+)</name>
        <dbReference type="ChEBI" id="CHEBI:18420"/>
    </cofactor>
</comment>
<dbReference type="Gene3D" id="1.10.1410.40">
    <property type="match status" value="1"/>
</dbReference>
<dbReference type="InterPro" id="IPR046906">
    <property type="entry name" value="Mab-21_HhH/H2TH-like"/>
</dbReference>
<dbReference type="AlphaFoldDB" id="A0A6S7GF36"/>
<comment type="caution">
    <text evidence="8">The sequence shown here is derived from an EMBL/GenBank/DDBJ whole genome shotgun (WGS) entry which is preliminary data.</text>
</comment>
<dbReference type="GO" id="GO:0005524">
    <property type="term" value="F:ATP binding"/>
    <property type="evidence" value="ECO:0007669"/>
    <property type="project" value="UniProtKB-KW"/>
</dbReference>
<dbReference type="Proteomes" id="UP001152795">
    <property type="component" value="Unassembled WGS sequence"/>
</dbReference>
<keyword evidence="7" id="KW-0460">Magnesium</keyword>
<dbReference type="GO" id="GO:0016779">
    <property type="term" value="F:nucleotidyltransferase activity"/>
    <property type="evidence" value="ECO:0007669"/>
    <property type="project" value="UniProtKB-KW"/>
</dbReference>
<proteinExistence type="inferred from homology"/>